<gene>
    <name evidence="1" type="ORF">H8N03_23755</name>
</gene>
<name>A0A923MXJ6_9BURK</name>
<dbReference type="Proteomes" id="UP000608513">
    <property type="component" value="Unassembled WGS sequence"/>
</dbReference>
<reference evidence="1" key="1">
    <citation type="submission" date="2020-08" db="EMBL/GenBank/DDBJ databases">
        <title>Ramlibacter sp. USB13 16S ribosomal RNA gene genome sequencing and assembly.</title>
        <authorList>
            <person name="Kang M."/>
        </authorList>
    </citation>
    <scope>NUCLEOTIDE SEQUENCE</scope>
    <source>
        <strain evidence="1">USB13</strain>
    </source>
</reference>
<comment type="caution">
    <text evidence="1">The sequence shown here is derived from an EMBL/GenBank/DDBJ whole genome shotgun (WGS) entry which is preliminary data.</text>
</comment>
<dbReference type="AlphaFoldDB" id="A0A923MXJ6"/>
<organism evidence="1 2">
    <name type="scientific">Ramlibacter cellulosilyticus</name>
    <dbReference type="NCBI Taxonomy" id="2764187"/>
    <lineage>
        <taxon>Bacteria</taxon>
        <taxon>Pseudomonadati</taxon>
        <taxon>Pseudomonadota</taxon>
        <taxon>Betaproteobacteria</taxon>
        <taxon>Burkholderiales</taxon>
        <taxon>Comamonadaceae</taxon>
        <taxon>Ramlibacter</taxon>
    </lineage>
</organism>
<proteinExistence type="predicted"/>
<dbReference type="EMBL" id="JACORT010000013">
    <property type="protein sequence ID" value="MBC5785974.1"/>
    <property type="molecule type" value="Genomic_DNA"/>
</dbReference>
<evidence type="ECO:0000313" key="2">
    <source>
        <dbReference type="Proteomes" id="UP000608513"/>
    </source>
</evidence>
<evidence type="ECO:0000313" key="1">
    <source>
        <dbReference type="EMBL" id="MBC5785974.1"/>
    </source>
</evidence>
<sequence length="327" mass="35726">MTLSHVTREEALERLSQSRAGAPDSIEALCDVLRAEVHARKHAPRAATLSRVARLLAPAITVDEQRLDEVCDALEREGDVMLNPGGILYATPTRVVPIAKSARVFSSLPTRALAKALGRDISAEGAARTTTSVDGLIEAVESVSGVMVPPEAWAGLDRSANADEAFLERLNQRLKWQALGAGSLEKDGALEWRAWTVTPEGARWRRSSEGQLWWARTRFGGHHRAWTASASPATSPFVTLSPDDADRARFALSREVEAASVLRVARSGKRVTLEIPGWLPRPEYRWLSLHAACVADSKGMRWEISSDSEDQITKLLAERLGLVVEAT</sequence>
<protein>
    <submittedName>
        <fullName evidence="1">Uncharacterized protein</fullName>
    </submittedName>
</protein>
<accession>A0A923MXJ6</accession>
<dbReference type="RefSeq" id="WP_187078714.1">
    <property type="nucleotide sequence ID" value="NZ_JACORT010000013.1"/>
</dbReference>
<keyword evidence="2" id="KW-1185">Reference proteome</keyword>